<dbReference type="PROSITE" id="PS51186">
    <property type="entry name" value="GNAT"/>
    <property type="match status" value="2"/>
</dbReference>
<dbReference type="EMBL" id="JADBGI010000008">
    <property type="protein sequence ID" value="MBE2999303.1"/>
    <property type="molecule type" value="Genomic_DNA"/>
</dbReference>
<dbReference type="Pfam" id="PF00583">
    <property type="entry name" value="Acetyltransf_1"/>
    <property type="match status" value="2"/>
</dbReference>
<keyword evidence="2" id="KW-0012">Acyltransferase</keyword>
<organism evidence="4 5">
    <name type="scientific">Nocardiopsis coralli</name>
    <dbReference type="NCBI Taxonomy" id="2772213"/>
    <lineage>
        <taxon>Bacteria</taxon>
        <taxon>Bacillati</taxon>
        <taxon>Actinomycetota</taxon>
        <taxon>Actinomycetes</taxon>
        <taxon>Streptosporangiales</taxon>
        <taxon>Nocardiopsidaceae</taxon>
        <taxon>Nocardiopsis</taxon>
    </lineage>
</organism>
<evidence type="ECO:0000259" key="3">
    <source>
        <dbReference type="PROSITE" id="PS51186"/>
    </source>
</evidence>
<accession>A0ABR9P630</accession>
<protein>
    <submittedName>
        <fullName evidence="4">GNAT family N-acetyltransferase</fullName>
    </submittedName>
</protein>
<dbReference type="CDD" id="cd04301">
    <property type="entry name" value="NAT_SF"/>
    <property type="match status" value="2"/>
</dbReference>
<name>A0ABR9P630_9ACTN</name>
<evidence type="ECO:0000313" key="5">
    <source>
        <dbReference type="Proteomes" id="UP000806528"/>
    </source>
</evidence>
<dbReference type="RefSeq" id="WP_193121926.1">
    <property type="nucleotide sequence ID" value="NZ_JADBGI010000008.1"/>
</dbReference>
<dbReference type="InterPro" id="IPR016181">
    <property type="entry name" value="Acyl_CoA_acyltransferase"/>
</dbReference>
<feature type="domain" description="N-acetyltransferase" evidence="3">
    <location>
        <begin position="6"/>
        <end position="174"/>
    </location>
</feature>
<keyword evidence="1" id="KW-0808">Transferase</keyword>
<proteinExistence type="predicted"/>
<dbReference type="PANTHER" id="PTHR43877">
    <property type="entry name" value="AMINOALKYLPHOSPHONATE N-ACETYLTRANSFERASE-RELATED-RELATED"/>
    <property type="match status" value="1"/>
</dbReference>
<evidence type="ECO:0000256" key="2">
    <source>
        <dbReference type="ARBA" id="ARBA00023315"/>
    </source>
</evidence>
<dbReference type="Gene3D" id="3.40.630.30">
    <property type="match status" value="1"/>
</dbReference>
<dbReference type="InterPro" id="IPR050832">
    <property type="entry name" value="Bact_Acetyltransf"/>
</dbReference>
<feature type="domain" description="N-acetyltransferase" evidence="3">
    <location>
        <begin position="186"/>
        <end position="336"/>
    </location>
</feature>
<comment type="caution">
    <text evidence="4">The sequence shown here is derived from an EMBL/GenBank/DDBJ whole genome shotgun (WGS) entry which is preliminary data.</text>
</comment>
<sequence>MSAEPTRIRRVDPSDEASLTAWFEVLSRALDFGEEDPLPPLEEMRGLLAGEEPGIHALGLVSEEDGTAVGALLVECDESGSDSIEADIGVLPGSRRRGHGTALLRAAGTVAAELGRTSLEGEVSAAPGADLDSTPGGAFARAHGFEPVRTQDLYVLDLPLPGAVEALLKERTRPTGDDGPEITGWVDVCPEEYAESCARLRRTLDGDAGRAFTVEDYLAQAYAADAARAEDGVGFLASAAVDADGTVVGLCELVLLPGDESADRSGMCVLPEYRDRGVGSRMWLRTLTELARLYPERSRVRTWAAPQETEAGEAVTELGFRPVERGIALRGAAPSA</sequence>
<dbReference type="PANTHER" id="PTHR43877:SF1">
    <property type="entry name" value="ACETYLTRANSFERASE"/>
    <property type="match status" value="1"/>
</dbReference>
<dbReference type="InterPro" id="IPR000182">
    <property type="entry name" value="GNAT_dom"/>
</dbReference>
<evidence type="ECO:0000256" key="1">
    <source>
        <dbReference type="ARBA" id="ARBA00022679"/>
    </source>
</evidence>
<dbReference type="Proteomes" id="UP000806528">
    <property type="component" value="Unassembled WGS sequence"/>
</dbReference>
<reference evidence="4 5" key="1">
    <citation type="submission" date="2020-09" db="EMBL/GenBank/DDBJ databases">
        <title>Diversity and distribution of actinomycetes associated with coral in the coast of Hainan.</title>
        <authorList>
            <person name="Li F."/>
        </authorList>
    </citation>
    <scope>NUCLEOTIDE SEQUENCE [LARGE SCALE GENOMIC DNA]</scope>
    <source>
        <strain evidence="4 5">HNM0947</strain>
    </source>
</reference>
<dbReference type="SUPFAM" id="SSF55729">
    <property type="entry name" value="Acyl-CoA N-acyltransferases (Nat)"/>
    <property type="match status" value="2"/>
</dbReference>
<keyword evidence="5" id="KW-1185">Reference proteome</keyword>
<evidence type="ECO:0000313" key="4">
    <source>
        <dbReference type="EMBL" id="MBE2999303.1"/>
    </source>
</evidence>
<gene>
    <name evidence="4" type="ORF">IDM40_11380</name>
</gene>